<dbReference type="EMBL" id="LUCM01007863">
    <property type="protein sequence ID" value="KAA0189280.1"/>
    <property type="molecule type" value="Genomic_DNA"/>
</dbReference>
<keyword evidence="6" id="KW-0653">Protein transport</keyword>
<dbReference type="OrthoDB" id="5548448at2759"/>
<evidence type="ECO:0000256" key="2">
    <source>
        <dbReference type="ARBA" id="ARBA00004496"/>
    </source>
</evidence>
<dbReference type="PANTHER" id="PTHR12596">
    <property type="entry name" value="EXPORTIN 4,7-RELATED"/>
    <property type="match status" value="1"/>
</dbReference>
<keyword evidence="9" id="KW-1185">Reference proteome</keyword>
<evidence type="ECO:0000256" key="1">
    <source>
        <dbReference type="ARBA" id="ARBA00004123"/>
    </source>
</evidence>
<dbReference type="PANTHER" id="PTHR12596:SF1">
    <property type="entry name" value="EXPORTIN-4"/>
    <property type="match status" value="1"/>
</dbReference>
<evidence type="ECO:0000256" key="6">
    <source>
        <dbReference type="ARBA" id="ARBA00022927"/>
    </source>
</evidence>
<evidence type="ECO:0000313" key="8">
    <source>
        <dbReference type="EMBL" id="KAA0189280.1"/>
    </source>
</evidence>
<proteinExistence type="inferred from homology"/>
<keyword evidence="5" id="KW-0963">Cytoplasm</keyword>
<keyword evidence="4" id="KW-0813">Transport</keyword>
<dbReference type="Proteomes" id="UP000728185">
    <property type="component" value="Unassembled WGS sequence"/>
</dbReference>
<dbReference type="GO" id="GO:0006611">
    <property type="term" value="P:protein export from nucleus"/>
    <property type="evidence" value="ECO:0007669"/>
    <property type="project" value="TreeGrafter"/>
</dbReference>
<organism evidence="8 9">
    <name type="scientific">Fasciolopsis buskii</name>
    <dbReference type="NCBI Taxonomy" id="27845"/>
    <lineage>
        <taxon>Eukaryota</taxon>
        <taxon>Metazoa</taxon>
        <taxon>Spiralia</taxon>
        <taxon>Lophotrochozoa</taxon>
        <taxon>Platyhelminthes</taxon>
        <taxon>Trematoda</taxon>
        <taxon>Digenea</taxon>
        <taxon>Plagiorchiida</taxon>
        <taxon>Echinostomata</taxon>
        <taxon>Echinostomatoidea</taxon>
        <taxon>Fasciolidae</taxon>
        <taxon>Fasciolopsis</taxon>
    </lineage>
</organism>
<dbReference type="AlphaFoldDB" id="A0A8E0VEQ5"/>
<comment type="similarity">
    <text evidence="3">Belongs to the exportin family.</text>
</comment>
<evidence type="ECO:0000313" key="9">
    <source>
        <dbReference type="Proteomes" id="UP000728185"/>
    </source>
</evidence>
<dbReference type="GO" id="GO:0005737">
    <property type="term" value="C:cytoplasm"/>
    <property type="evidence" value="ECO:0007669"/>
    <property type="project" value="UniProtKB-SubCell"/>
</dbReference>
<gene>
    <name evidence="8" type="ORF">FBUS_09516</name>
</gene>
<feature type="non-terminal residue" evidence="8">
    <location>
        <position position="1"/>
    </location>
</feature>
<comment type="caution">
    <text evidence="8">The sequence shown here is derived from an EMBL/GenBank/DDBJ whole genome shotgun (WGS) entry which is preliminary data.</text>
</comment>
<protein>
    <recommendedName>
        <fullName evidence="10">Exportin-4</fullName>
    </recommendedName>
</protein>
<accession>A0A8E0VEQ5</accession>
<sequence>DSLFAAGACGLADAQQSCDLLLRLIDERVDKLVQLHNQAPDQATIDLYEDLHWLLLVAGQFIVTGPALLSRVLRPSCNWGAEFFVPQALLHLAVDEPVDIGASRCLLQMAASGHCVNPDDPWPPRNVMVHQIPSFIRLISSVIRLLWLQVRLGLGSAQLAEDNFWLTTRFALVYLCYHVLDREALMANKPRSPILAILQDETSEPYPAHQGRNQNEVAVRQLRCVDKENRADGLITDTTRCCIQGLLTCARLALESWSSEPQVITSATTLIEVFSRNSPNPSSNLVCPAWYDICAVLCGGIKEQNEIWPSLTPDSLIDLVQSCLCGSWAIDRQRIIPAFEQLHSAADSEPLLLQLLHSLRDRLLHVTSQFSGYSRGDAATATTVNNPAMGNLVTGLSASRGIARAVGSLAAQSDSVTDLVSYVWTGLLLPVLNSGANVLILRCHNSSEVVQTLFHLFSEVADSCLIYLANVPSAQLDDQTSAASDPTTTLGSVASSVFLDLVVTLCQNYAKQNVGKVSFEPTAEEEHVAELQLILNLLGRILAHEFELRLTVCFTNDRTNPGTNSSNSVCAVDAAIVGLGFILPMISEQMLMVPELCRGFYSLASYACELRVEALSHLSSAQLGYFGQLLRLGIFGSAANAFPTSATPLGFGLDAFSDMDNSVTHQCLEIITSVVDYCLTVRARTVSSAEYEIARHLVCNLGLDTRLLTDLFALITKDTYSVDLETVFSTAVLDLIHLDQDAYAQLVSQWLKDCGPEGSAVFQRLRDAFISLASPAEDDGAQVKQGSRNPFTAGFTELKPSRIGRLDFQKRFHAFVAEVRAFVCRG</sequence>
<dbReference type="GO" id="GO:0005049">
    <property type="term" value="F:nuclear export signal receptor activity"/>
    <property type="evidence" value="ECO:0007669"/>
    <property type="project" value="InterPro"/>
</dbReference>
<dbReference type="GO" id="GO:0005643">
    <property type="term" value="C:nuclear pore"/>
    <property type="evidence" value="ECO:0007669"/>
    <property type="project" value="TreeGrafter"/>
</dbReference>
<evidence type="ECO:0000256" key="7">
    <source>
        <dbReference type="ARBA" id="ARBA00023242"/>
    </source>
</evidence>
<evidence type="ECO:0000256" key="3">
    <source>
        <dbReference type="ARBA" id="ARBA00009466"/>
    </source>
</evidence>
<reference evidence="8" key="1">
    <citation type="submission" date="2019-05" db="EMBL/GenBank/DDBJ databases">
        <title>Annotation for the trematode Fasciolopsis buski.</title>
        <authorList>
            <person name="Choi Y.-J."/>
        </authorList>
    </citation>
    <scope>NUCLEOTIDE SEQUENCE</scope>
    <source>
        <strain evidence="8">HT</strain>
        <tissue evidence="8">Whole worm</tissue>
    </source>
</reference>
<comment type="subcellular location">
    <subcellularLocation>
        <location evidence="2">Cytoplasm</location>
    </subcellularLocation>
    <subcellularLocation>
        <location evidence="1">Nucleus</location>
    </subcellularLocation>
</comment>
<dbReference type="InterPro" id="IPR044189">
    <property type="entry name" value="XPO4/7-like"/>
</dbReference>
<name>A0A8E0VEQ5_9TREM</name>
<evidence type="ECO:0000256" key="4">
    <source>
        <dbReference type="ARBA" id="ARBA00022448"/>
    </source>
</evidence>
<keyword evidence="7" id="KW-0539">Nucleus</keyword>
<evidence type="ECO:0008006" key="10">
    <source>
        <dbReference type="Google" id="ProtNLM"/>
    </source>
</evidence>
<evidence type="ECO:0000256" key="5">
    <source>
        <dbReference type="ARBA" id="ARBA00022490"/>
    </source>
</evidence>